<gene>
    <name evidence="11" type="ORF">SAMN04488052_10277</name>
</gene>
<keyword evidence="6" id="KW-0406">Ion transport</keyword>
<dbReference type="InterPro" id="IPR050286">
    <property type="entry name" value="G_neg_Bact_CarbUptk_Porin"/>
</dbReference>
<evidence type="ECO:0000256" key="10">
    <source>
        <dbReference type="SAM" id="MobiDB-lite"/>
    </source>
</evidence>
<protein>
    <submittedName>
        <fullName evidence="11">Maltoporin</fullName>
    </submittedName>
</protein>
<dbReference type="GO" id="GO:0015774">
    <property type="term" value="P:polysaccharide transport"/>
    <property type="evidence" value="ECO:0007669"/>
    <property type="project" value="TreeGrafter"/>
</dbReference>
<feature type="region of interest" description="Disordered" evidence="10">
    <location>
        <begin position="388"/>
        <end position="408"/>
    </location>
</feature>
<dbReference type="InterPro" id="IPR003192">
    <property type="entry name" value="Porin_LamB"/>
</dbReference>
<organism evidence="11 12">
    <name type="scientific">Aquisalimonas asiatica</name>
    <dbReference type="NCBI Taxonomy" id="406100"/>
    <lineage>
        <taxon>Bacteria</taxon>
        <taxon>Pseudomonadati</taxon>
        <taxon>Pseudomonadota</taxon>
        <taxon>Gammaproteobacteria</taxon>
        <taxon>Chromatiales</taxon>
        <taxon>Ectothiorhodospiraceae</taxon>
        <taxon>Aquisalimonas</taxon>
    </lineage>
</organism>
<evidence type="ECO:0000256" key="5">
    <source>
        <dbReference type="ARBA" id="ARBA00022692"/>
    </source>
</evidence>
<evidence type="ECO:0000256" key="4">
    <source>
        <dbReference type="ARBA" id="ARBA00022452"/>
    </source>
</evidence>
<comment type="subcellular location">
    <subcellularLocation>
        <location evidence="1">Cell outer membrane</location>
        <topology evidence="1">Multi-pass membrane protein</topology>
    </subcellularLocation>
</comment>
<dbReference type="GO" id="GO:0009279">
    <property type="term" value="C:cell outer membrane"/>
    <property type="evidence" value="ECO:0007669"/>
    <property type="project" value="UniProtKB-SubCell"/>
</dbReference>
<dbReference type="SUPFAM" id="SSF56935">
    <property type="entry name" value="Porins"/>
    <property type="match status" value="1"/>
</dbReference>
<dbReference type="AlphaFoldDB" id="A0A1H8RKD8"/>
<reference evidence="11 12" key="1">
    <citation type="submission" date="2016-10" db="EMBL/GenBank/DDBJ databases">
        <authorList>
            <person name="de Groot N.N."/>
        </authorList>
    </citation>
    <scope>NUCLEOTIDE SEQUENCE [LARGE SCALE GENOMIC DNA]</scope>
    <source>
        <strain evidence="11 12">CGMCC 1.6291</strain>
    </source>
</reference>
<dbReference type="Gene3D" id="2.40.170.10">
    <property type="entry name" value="Porin, LamB type"/>
    <property type="match status" value="1"/>
</dbReference>
<dbReference type="GO" id="GO:0015144">
    <property type="term" value="F:carbohydrate transmembrane transporter activity"/>
    <property type="evidence" value="ECO:0007669"/>
    <property type="project" value="TreeGrafter"/>
</dbReference>
<dbReference type="EMBL" id="FOEG01000002">
    <property type="protein sequence ID" value="SEO66717.1"/>
    <property type="molecule type" value="Genomic_DNA"/>
</dbReference>
<proteinExistence type="inferred from homology"/>
<evidence type="ECO:0000256" key="2">
    <source>
        <dbReference type="ARBA" id="ARBA00007055"/>
    </source>
</evidence>
<keyword evidence="7" id="KW-0626">Porin</keyword>
<keyword evidence="3" id="KW-0813">Transport</keyword>
<evidence type="ECO:0000256" key="8">
    <source>
        <dbReference type="ARBA" id="ARBA00023136"/>
    </source>
</evidence>
<evidence type="ECO:0000313" key="12">
    <source>
        <dbReference type="Proteomes" id="UP000199657"/>
    </source>
</evidence>
<dbReference type="GO" id="GO:0015288">
    <property type="term" value="F:porin activity"/>
    <property type="evidence" value="ECO:0007669"/>
    <property type="project" value="UniProtKB-KW"/>
</dbReference>
<keyword evidence="8" id="KW-0472">Membrane</keyword>
<dbReference type="PANTHER" id="PTHR38762:SF1">
    <property type="entry name" value="CRYPTIC OUTER MEMBRANE PORIN BGLH-RELATED"/>
    <property type="match status" value="1"/>
</dbReference>
<dbReference type="PANTHER" id="PTHR38762">
    <property type="entry name" value="CRYPTIC OUTER MEMBRANE PORIN BGLH-RELATED"/>
    <property type="match status" value="1"/>
</dbReference>
<dbReference type="Proteomes" id="UP000199657">
    <property type="component" value="Unassembled WGS sequence"/>
</dbReference>
<accession>A0A1H8RKD8</accession>
<dbReference type="InterPro" id="IPR036998">
    <property type="entry name" value="Porin_LamB_sf"/>
</dbReference>
<comment type="similarity">
    <text evidence="2">Belongs to the porin LamB (TC 1.B.3) family.</text>
</comment>
<dbReference type="OrthoDB" id="106611at2"/>
<dbReference type="Pfam" id="PF02264">
    <property type="entry name" value="LamB"/>
    <property type="match status" value="1"/>
</dbReference>
<name>A0A1H8RKD8_9GAMM</name>
<keyword evidence="9" id="KW-0998">Cell outer membrane</keyword>
<sequence length="408" mass="44382">MKSILTRGAIAIGLVGVWSVTPADPIEFSGYMRAGTGFNTDGGRMTCFQLPGADYKWRLGNECDYVIEPEIGATLAEGEDGSRWGVLVMPSAWTAWGFEEGDLEATFGQAYAYGENIPALANGRVWAGRRFYDRVQFGINDFFMESRDGDGAGIEDMDVGFGKLSYAFLMDPNQAADNANITHSVRLTDIQTLPGNHLDIYTAYSHNQSTSEGDPDIDNDDGISVALYHTTTGTLGGSTIVGLQYRDYHTPDDDGVNPAAQDHDGSLYRLHLQQTGFIDAASTGWDLIAQYRYRDFDDGPEDDWYSLGARTDTHLGGPFRFLLEIGHDRIEPDDGDTIHMTKGTAALALSAGPDPTSRPTIRFFATHARWNDAVNDAGGPLTFDDEGTSAFAGDTSGTSVGAQVETWW</sequence>
<dbReference type="GO" id="GO:0006811">
    <property type="term" value="P:monoatomic ion transport"/>
    <property type="evidence" value="ECO:0007669"/>
    <property type="project" value="UniProtKB-KW"/>
</dbReference>
<keyword evidence="4" id="KW-1134">Transmembrane beta strand</keyword>
<keyword evidence="12" id="KW-1185">Reference proteome</keyword>
<dbReference type="STRING" id="406100.SAMN04488052_10277"/>
<evidence type="ECO:0000256" key="1">
    <source>
        <dbReference type="ARBA" id="ARBA00004571"/>
    </source>
</evidence>
<evidence type="ECO:0000256" key="6">
    <source>
        <dbReference type="ARBA" id="ARBA00023065"/>
    </source>
</evidence>
<evidence type="ECO:0000313" key="11">
    <source>
        <dbReference type="EMBL" id="SEO66717.1"/>
    </source>
</evidence>
<keyword evidence="5" id="KW-0812">Transmembrane</keyword>
<evidence type="ECO:0000256" key="9">
    <source>
        <dbReference type="ARBA" id="ARBA00023237"/>
    </source>
</evidence>
<dbReference type="GO" id="GO:0046930">
    <property type="term" value="C:pore complex"/>
    <property type="evidence" value="ECO:0007669"/>
    <property type="project" value="UniProtKB-KW"/>
</dbReference>
<dbReference type="RefSeq" id="WP_091640571.1">
    <property type="nucleotide sequence ID" value="NZ_FOEG01000002.1"/>
</dbReference>
<evidence type="ECO:0000256" key="3">
    <source>
        <dbReference type="ARBA" id="ARBA00022448"/>
    </source>
</evidence>
<evidence type="ECO:0000256" key="7">
    <source>
        <dbReference type="ARBA" id="ARBA00023114"/>
    </source>
</evidence>